<sequence length="206" mass="24393">MMGMELFKYIFDESKKDDCKGVVSIVIKFAAFFICLSPVMLYFVLYQREFIEKLNIILSSTLIVGISCIYFFIIFALSQAYSTILLKRKLVRNRKNTNNQVLTEEYKQHYYYSNSFKITTFFQSIVLIVLICSYMFNNYSNSIYKQFMELKYVVITIILYIVLSVTLWIRNLYKYIQLLKQHSVGVKEESDIIKHSDSLTDMIKTD</sequence>
<organism evidence="2">
    <name type="scientific">human gut metagenome</name>
    <dbReference type="NCBI Taxonomy" id="408170"/>
    <lineage>
        <taxon>unclassified sequences</taxon>
        <taxon>metagenomes</taxon>
        <taxon>organismal metagenomes</taxon>
    </lineage>
</organism>
<feature type="transmembrane region" description="Helical" evidence="1">
    <location>
        <begin position="21"/>
        <end position="44"/>
    </location>
</feature>
<protein>
    <submittedName>
        <fullName evidence="2">Uncharacterized protein</fullName>
    </submittedName>
</protein>
<gene>
    <name evidence="2" type="ORF">Q604_UNBC18379G0001</name>
</gene>
<evidence type="ECO:0000313" key="2">
    <source>
        <dbReference type="EMBL" id="ETJ20797.1"/>
    </source>
</evidence>
<proteinExistence type="predicted"/>
<accession>W1WRK1</accession>
<dbReference type="AlphaFoldDB" id="W1WRK1"/>
<keyword evidence="1" id="KW-0812">Transmembrane</keyword>
<feature type="transmembrane region" description="Helical" evidence="1">
    <location>
        <begin position="152"/>
        <end position="173"/>
    </location>
</feature>
<feature type="transmembrane region" description="Helical" evidence="1">
    <location>
        <begin position="56"/>
        <end position="86"/>
    </location>
</feature>
<feature type="non-terminal residue" evidence="2">
    <location>
        <position position="206"/>
    </location>
</feature>
<reference evidence="2" key="1">
    <citation type="submission" date="2013-12" db="EMBL/GenBank/DDBJ databases">
        <title>A Varibaculum cambriense genome reconstructed from a premature infant gut community with otherwise low bacterial novelty that shifts toward anaerobic metabolism during the third week of life.</title>
        <authorList>
            <person name="Brown C.T."/>
            <person name="Sharon I."/>
            <person name="Thomas B.C."/>
            <person name="Castelle C.J."/>
            <person name="Morowitz M.J."/>
            <person name="Banfield J.F."/>
        </authorList>
    </citation>
    <scope>NUCLEOTIDE SEQUENCE</scope>
</reference>
<dbReference type="EMBL" id="AZMM01018379">
    <property type="protein sequence ID" value="ETJ20797.1"/>
    <property type="molecule type" value="Genomic_DNA"/>
</dbReference>
<feature type="transmembrane region" description="Helical" evidence="1">
    <location>
        <begin position="116"/>
        <end position="136"/>
    </location>
</feature>
<name>W1WRK1_9ZZZZ</name>
<evidence type="ECO:0000256" key="1">
    <source>
        <dbReference type="SAM" id="Phobius"/>
    </source>
</evidence>
<keyword evidence="1" id="KW-1133">Transmembrane helix</keyword>
<comment type="caution">
    <text evidence="2">The sequence shown here is derived from an EMBL/GenBank/DDBJ whole genome shotgun (WGS) entry which is preliminary data.</text>
</comment>
<keyword evidence="1" id="KW-0472">Membrane</keyword>